<dbReference type="AlphaFoldDB" id="A0AAV1CJL0"/>
<proteinExistence type="inferred from homology"/>
<dbReference type="EMBL" id="OX459119">
    <property type="protein sequence ID" value="CAI9095160.1"/>
    <property type="molecule type" value="Genomic_DNA"/>
</dbReference>
<sequence>MRWFSTLARSFTVRRQRPTLVRPARPTPHETKLLADVDDQQGLCTHLSLLHFYSKRKWISDDNIIAKEDDPVKVIKAALAETLVFYYPFAGRLREVGPQKKLAVECTGEGALFIEANADLGLEELAEELHPPFPCLEELLFNVPGSDAILHSPLLLIQVTKFRCGGFAFGLRFNHTMTDGIGLVQFQKALAEIARGASAPSVNPVWERELLVAENPSSSAPPSVLHETDVVANTIRTLIIPHHLDHLVHRCLFLGQTEISAIRASLPAHLQSKCSTFEILTAAIWRCRTVALKPDSDEQVALLYAVNARQLFDPPLPQGYYGNVVKTAMVRTTARKMIADNSFEHAVKLVMQSKVESRKMSIKSASDMVLPDTPPIISLASFYAVSDARRMGFDEVDFGWGRPVFAGPVKNYIPGLSTFYIRARNLKGQHGVVVPIDLPEFAMENFFHEIETMVTSVN</sequence>
<name>A0AAV1CJL0_OLDCO</name>
<keyword evidence="2" id="KW-0808">Transferase</keyword>
<dbReference type="GO" id="GO:0016740">
    <property type="term" value="F:transferase activity"/>
    <property type="evidence" value="ECO:0007669"/>
    <property type="project" value="UniProtKB-KW"/>
</dbReference>
<evidence type="ECO:0000256" key="1">
    <source>
        <dbReference type="ARBA" id="ARBA00009861"/>
    </source>
</evidence>
<dbReference type="PANTHER" id="PTHR31147:SF66">
    <property type="entry name" value="OS05G0315700 PROTEIN"/>
    <property type="match status" value="1"/>
</dbReference>
<evidence type="ECO:0000313" key="4">
    <source>
        <dbReference type="Proteomes" id="UP001161247"/>
    </source>
</evidence>
<dbReference type="PANTHER" id="PTHR31147">
    <property type="entry name" value="ACYL TRANSFERASE 4"/>
    <property type="match status" value="1"/>
</dbReference>
<dbReference type="Proteomes" id="UP001161247">
    <property type="component" value="Chromosome 2"/>
</dbReference>
<dbReference type="InterPro" id="IPR050898">
    <property type="entry name" value="Plant_acyltransferase"/>
</dbReference>
<accession>A0AAV1CJL0</accession>
<dbReference type="InterPro" id="IPR023213">
    <property type="entry name" value="CAT-like_dom_sf"/>
</dbReference>
<gene>
    <name evidence="3" type="ORF">OLC1_LOCUS6188</name>
</gene>
<organism evidence="3 4">
    <name type="scientific">Oldenlandia corymbosa var. corymbosa</name>
    <dbReference type="NCBI Taxonomy" id="529605"/>
    <lineage>
        <taxon>Eukaryota</taxon>
        <taxon>Viridiplantae</taxon>
        <taxon>Streptophyta</taxon>
        <taxon>Embryophyta</taxon>
        <taxon>Tracheophyta</taxon>
        <taxon>Spermatophyta</taxon>
        <taxon>Magnoliopsida</taxon>
        <taxon>eudicotyledons</taxon>
        <taxon>Gunneridae</taxon>
        <taxon>Pentapetalae</taxon>
        <taxon>asterids</taxon>
        <taxon>lamiids</taxon>
        <taxon>Gentianales</taxon>
        <taxon>Rubiaceae</taxon>
        <taxon>Rubioideae</taxon>
        <taxon>Spermacoceae</taxon>
        <taxon>Hedyotis-Oldenlandia complex</taxon>
        <taxon>Oldenlandia</taxon>
    </lineage>
</organism>
<dbReference type="Gene3D" id="3.30.559.10">
    <property type="entry name" value="Chloramphenicol acetyltransferase-like domain"/>
    <property type="match status" value="2"/>
</dbReference>
<dbReference type="Pfam" id="PF02458">
    <property type="entry name" value="Transferase"/>
    <property type="match status" value="1"/>
</dbReference>
<comment type="similarity">
    <text evidence="1">Belongs to the plant acyltransferase family.</text>
</comment>
<evidence type="ECO:0000313" key="3">
    <source>
        <dbReference type="EMBL" id="CAI9095160.1"/>
    </source>
</evidence>
<keyword evidence="4" id="KW-1185">Reference proteome</keyword>
<evidence type="ECO:0000256" key="2">
    <source>
        <dbReference type="ARBA" id="ARBA00022679"/>
    </source>
</evidence>
<protein>
    <submittedName>
        <fullName evidence="3">OLC1v1031040C1</fullName>
    </submittedName>
</protein>
<reference evidence="3" key="1">
    <citation type="submission" date="2023-03" db="EMBL/GenBank/DDBJ databases">
        <authorList>
            <person name="Julca I."/>
        </authorList>
    </citation>
    <scope>NUCLEOTIDE SEQUENCE</scope>
</reference>